<sequence length="361" mass="40343">MATREITPSPEQVHTKGEDLIVFKLSSQRGHEDDAKEKDVDVSKISSGCQTSVHNENTSPAPKRGKHTHQVKEEVQIRSKATNLEKPAYDHNIKRKQTGVVPHGPAPGISTDEQPAAAGPRYLHVGDHVVVCSGLEPEHTYAYREAEEVSEGYEEDHCSHDYNKSEDVYRYNVPEEVSFAYRAKERVVEMWSKWKSSRVCWLVMGCGLLIIASVLIAVILTTQLTPAWRVALSSTLQHNGTMIPESSTPVKTTYYKENHSSFNEFIVINSTPTYLPLTNSSVTADALPIIATFRSTTAPGQEVWIGLRKDGGSWKWRDGSPVTYSNWNPGEPNNYDGWIIATEACVAMYSKVFVLLFFLSK</sequence>
<dbReference type="AlphaFoldDB" id="C3ZPN0"/>
<feature type="transmembrane region" description="Helical" evidence="2">
    <location>
        <begin position="337"/>
        <end position="359"/>
    </location>
</feature>
<feature type="compositionally biased region" description="Polar residues" evidence="1">
    <location>
        <begin position="44"/>
        <end position="60"/>
    </location>
</feature>
<dbReference type="SUPFAM" id="SSF56436">
    <property type="entry name" value="C-type lectin-like"/>
    <property type="match status" value="1"/>
</dbReference>
<evidence type="ECO:0000256" key="2">
    <source>
        <dbReference type="SAM" id="Phobius"/>
    </source>
</evidence>
<dbReference type="InParanoid" id="C3ZPN0"/>
<keyword evidence="2" id="KW-0472">Membrane</keyword>
<feature type="compositionally biased region" description="Basic and acidic residues" evidence="1">
    <location>
        <begin position="29"/>
        <end position="42"/>
    </location>
</feature>
<dbReference type="PANTHER" id="PTHR22803">
    <property type="entry name" value="MANNOSE, PHOSPHOLIPASE, LECTIN RECEPTOR RELATED"/>
    <property type="match status" value="1"/>
</dbReference>
<organism>
    <name type="scientific">Branchiostoma floridae</name>
    <name type="common">Florida lancelet</name>
    <name type="synonym">Amphioxus</name>
    <dbReference type="NCBI Taxonomy" id="7739"/>
    <lineage>
        <taxon>Eukaryota</taxon>
        <taxon>Metazoa</taxon>
        <taxon>Chordata</taxon>
        <taxon>Cephalochordata</taxon>
        <taxon>Leptocardii</taxon>
        <taxon>Amphioxiformes</taxon>
        <taxon>Branchiostomatidae</taxon>
        <taxon>Branchiostoma</taxon>
    </lineage>
</organism>
<feature type="region of interest" description="Disordered" evidence="1">
    <location>
        <begin position="26"/>
        <end position="72"/>
    </location>
</feature>
<feature type="transmembrane region" description="Helical" evidence="2">
    <location>
        <begin position="199"/>
        <end position="220"/>
    </location>
</feature>
<dbReference type="Pfam" id="PF00059">
    <property type="entry name" value="Lectin_C"/>
    <property type="match status" value="1"/>
</dbReference>
<dbReference type="InterPro" id="IPR016186">
    <property type="entry name" value="C-type_lectin-like/link_sf"/>
</dbReference>
<accession>C3ZPN0</accession>
<feature type="domain" description="C-type lectin" evidence="3">
    <location>
        <begin position="303"/>
        <end position="350"/>
    </location>
</feature>
<keyword evidence="2" id="KW-0812">Transmembrane</keyword>
<evidence type="ECO:0000256" key="1">
    <source>
        <dbReference type="SAM" id="MobiDB-lite"/>
    </source>
</evidence>
<evidence type="ECO:0000313" key="4">
    <source>
        <dbReference type="EMBL" id="EEN45527.1"/>
    </source>
</evidence>
<dbReference type="InterPro" id="IPR016187">
    <property type="entry name" value="CTDL_fold"/>
</dbReference>
<keyword evidence="2" id="KW-1133">Transmembrane helix</keyword>
<protein>
    <recommendedName>
        <fullName evidence="3">C-type lectin domain-containing protein</fullName>
    </recommendedName>
</protein>
<gene>
    <name evidence="4" type="ORF">BRAFLDRAFT_88387</name>
</gene>
<proteinExistence type="predicted"/>
<dbReference type="EMBL" id="GG666658">
    <property type="protein sequence ID" value="EEN45527.1"/>
    <property type="molecule type" value="Genomic_DNA"/>
</dbReference>
<dbReference type="Gene3D" id="3.10.100.10">
    <property type="entry name" value="Mannose-Binding Protein A, subunit A"/>
    <property type="match status" value="1"/>
</dbReference>
<evidence type="ECO:0000259" key="3">
    <source>
        <dbReference type="PROSITE" id="PS50041"/>
    </source>
</evidence>
<dbReference type="PROSITE" id="PS50041">
    <property type="entry name" value="C_TYPE_LECTIN_2"/>
    <property type="match status" value="1"/>
</dbReference>
<dbReference type="InterPro" id="IPR050111">
    <property type="entry name" value="C-type_lectin/snaclec_domain"/>
</dbReference>
<dbReference type="InterPro" id="IPR001304">
    <property type="entry name" value="C-type_lectin-like"/>
</dbReference>
<reference evidence="4" key="1">
    <citation type="journal article" date="2008" name="Nature">
        <title>The amphioxus genome and the evolution of the chordate karyotype.</title>
        <authorList>
            <consortium name="US DOE Joint Genome Institute (JGI-PGF)"/>
            <person name="Putnam N.H."/>
            <person name="Butts T."/>
            <person name="Ferrier D.E.K."/>
            <person name="Furlong R.F."/>
            <person name="Hellsten U."/>
            <person name="Kawashima T."/>
            <person name="Robinson-Rechavi M."/>
            <person name="Shoguchi E."/>
            <person name="Terry A."/>
            <person name="Yu J.-K."/>
            <person name="Benito-Gutierrez E.L."/>
            <person name="Dubchak I."/>
            <person name="Garcia-Fernandez J."/>
            <person name="Gibson-Brown J.J."/>
            <person name="Grigoriev I.V."/>
            <person name="Horton A.C."/>
            <person name="de Jong P.J."/>
            <person name="Jurka J."/>
            <person name="Kapitonov V.V."/>
            <person name="Kohara Y."/>
            <person name="Kuroki Y."/>
            <person name="Lindquist E."/>
            <person name="Lucas S."/>
            <person name="Osoegawa K."/>
            <person name="Pennacchio L.A."/>
            <person name="Salamov A.A."/>
            <person name="Satou Y."/>
            <person name="Sauka-Spengler T."/>
            <person name="Schmutz J."/>
            <person name="Shin-I T."/>
            <person name="Toyoda A."/>
            <person name="Bronner-Fraser M."/>
            <person name="Fujiyama A."/>
            <person name="Holland L.Z."/>
            <person name="Holland P.W.H."/>
            <person name="Satoh N."/>
            <person name="Rokhsar D.S."/>
        </authorList>
    </citation>
    <scope>NUCLEOTIDE SEQUENCE [LARGE SCALE GENOMIC DNA]</scope>
    <source>
        <strain evidence="4">S238N-H82</strain>
        <tissue evidence="4">Testes</tissue>
    </source>
</reference>
<name>C3ZPN0_BRAFL</name>